<feature type="domain" description="Secretion system C-terminal sorting" evidence="3">
    <location>
        <begin position="336"/>
        <end position="399"/>
    </location>
</feature>
<dbReference type="InterPro" id="IPR026444">
    <property type="entry name" value="Secre_tail"/>
</dbReference>
<evidence type="ECO:0000259" key="3">
    <source>
        <dbReference type="Pfam" id="PF18962"/>
    </source>
</evidence>
<dbReference type="Gene3D" id="3.40.50.1820">
    <property type="entry name" value="alpha/beta hydrolase"/>
    <property type="match status" value="1"/>
</dbReference>
<feature type="chain" id="PRO_5028041040" evidence="2">
    <location>
        <begin position="20"/>
        <end position="412"/>
    </location>
</feature>
<dbReference type="InterPro" id="IPR029058">
    <property type="entry name" value="AB_hydrolase_fold"/>
</dbReference>
<dbReference type="PANTHER" id="PTHR48081">
    <property type="entry name" value="AB HYDROLASE SUPERFAMILY PROTEIN C4A8.06C"/>
    <property type="match status" value="1"/>
</dbReference>
<evidence type="ECO:0000313" key="5">
    <source>
        <dbReference type="EMBL" id="CAA6829578.1"/>
    </source>
</evidence>
<dbReference type="GO" id="GO:0016787">
    <property type="term" value="F:hydrolase activity"/>
    <property type="evidence" value="ECO:0007669"/>
    <property type="project" value="UniProtKB-KW"/>
</dbReference>
<dbReference type="AlphaFoldDB" id="A0A6S6UCQ8"/>
<organism evidence="5">
    <name type="scientific">uncultured Aureispira sp</name>
    <dbReference type="NCBI Taxonomy" id="1331704"/>
    <lineage>
        <taxon>Bacteria</taxon>
        <taxon>Pseudomonadati</taxon>
        <taxon>Bacteroidota</taxon>
        <taxon>Saprospiria</taxon>
        <taxon>Saprospirales</taxon>
        <taxon>Saprospiraceae</taxon>
        <taxon>Aureispira</taxon>
        <taxon>environmental samples</taxon>
    </lineage>
</organism>
<accession>A0A6S6UCQ8</accession>
<keyword evidence="1" id="KW-0378">Hydrolase</keyword>
<name>A0A6S6UCQ8_9BACT</name>
<dbReference type="InterPro" id="IPR050300">
    <property type="entry name" value="GDXG_lipolytic_enzyme"/>
</dbReference>
<dbReference type="InterPro" id="IPR049492">
    <property type="entry name" value="BD-FAE-like_dom"/>
</dbReference>
<sequence>MKYTYTLLFILLTTIYSQAQHPTCDGTRYLNEVFPSVDTTFNVFFGVNTTYQGNVDSLYMDVYQPVGDTASKRPLLILAFGGSFILGERTDMAPLCHYYAQHGYVTATIDYRLFDGLFVPFPDSVVFGDVVVKAIGDMKASVRHFREDAATANLYKIDTNLVFVGGGSAGAIMALHVAYLDSTDTIPPHIQTAIDNNGGFEGNTTTNTQYNSGVQGVLNLSGALGDASWVDAGDVPVFSVHDDNDDIVPYGQGYSTIAGFPVSYLEGSQVIADTATALGIPNVLITIPNSTGHVSYVNNPQWQDSVFTGILFFLNDIICPMTTPTEALMYATDVVVYPNPADQRLHIELSAVENTYGLVLYNNMGQQVFVQEGITERQISVSRQNLPAGVYYLKLVFEDTRRASVQAKIIFK</sequence>
<feature type="domain" description="BD-FAE-like" evidence="4">
    <location>
        <begin position="60"/>
        <end position="252"/>
    </location>
</feature>
<evidence type="ECO:0000259" key="4">
    <source>
        <dbReference type="Pfam" id="PF20434"/>
    </source>
</evidence>
<dbReference type="EMBL" id="CACVAQ010000503">
    <property type="protein sequence ID" value="CAA6829578.1"/>
    <property type="molecule type" value="Genomic_DNA"/>
</dbReference>
<dbReference type="Pfam" id="PF20434">
    <property type="entry name" value="BD-FAE"/>
    <property type="match status" value="1"/>
</dbReference>
<keyword evidence="2" id="KW-0732">Signal</keyword>
<gene>
    <name evidence="5" type="ORF">HELGO_WM25119</name>
</gene>
<protein>
    <submittedName>
        <fullName evidence="5">Esterase/lipase-like protein</fullName>
    </submittedName>
</protein>
<dbReference type="Pfam" id="PF18962">
    <property type="entry name" value="Por_Secre_tail"/>
    <property type="match status" value="1"/>
</dbReference>
<proteinExistence type="predicted"/>
<feature type="signal peptide" evidence="2">
    <location>
        <begin position="1"/>
        <end position="19"/>
    </location>
</feature>
<dbReference type="SUPFAM" id="SSF53474">
    <property type="entry name" value="alpha/beta-Hydrolases"/>
    <property type="match status" value="1"/>
</dbReference>
<evidence type="ECO:0000256" key="1">
    <source>
        <dbReference type="ARBA" id="ARBA00022801"/>
    </source>
</evidence>
<dbReference type="NCBIfam" id="TIGR04183">
    <property type="entry name" value="Por_Secre_tail"/>
    <property type="match status" value="1"/>
</dbReference>
<reference evidence="5" key="1">
    <citation type="submission" date="2020-01" db="EMBL/GenBank/DDBJ databases">
        <authorList>
            <person name="Meier V. D."/>
            <person name="Meier V D."/>
        </authorList>
    </citation>
    <scope>NUCLEOTIDE SEQUENCE</scope>
    <source>
        <strain evidence="5">HLG_WM_MAG_10</strain>
    </source>
</reference>
<evidence type="ECO:0000256" key="2">
    <source>
        <dbReference type="SAM" id="SignalP"/>
    </source>
</evidence>